<reference evidence="2" key="1">
    <citation type="submission" date="2024-06" db="EMBL/GenBank/DDBJ databases">
        <title>Streptomyces sp. strain HUAS MG91 genome sequences.</title>
        <authorList>
            <person name="Mo P."/>
        </authorList>
    </citation>
    <scope>NUCLEOTIDE SEQUENCE</scope>
    <source>
        <strain evidence="2">HUAS MG91</strain>
    </source>
</reference>
<sequence length="163" mass="17698">MNRTVPRYYHVEVDAAPERVGQVQRIVGAHLRYWGLEKLATPATRGLGLLMEAADGEAVMTVETWWTGQHLITAVSHQDAVRAGRADAALECLSRVAALSDGWGSCTAHARRISWFSLRSRNGDREPLAHKRPVPSTDATRPVPRAEVPTGGAALPRTVEAAS</sequence>
<organism evidence="2">
    <name type="scientific">Streptomyces tabacisoli</name>
    <dbReference type="NCBI Taxonomy" id="3156398"/>
    <lineage>
        <taxon>Bacteria</taxon>
        <taxon>Bacillati</taxon>
        <taxon>Actinomycetota</taxon>
        <taxon>Actinomycetes</taxon>
        <taxon>Kitasatosporales</taxon>
        <taxon>Streptomycetaceae</taxon>
        <taxon>Streptomyces</taxon>
    </lineage>
</organism>
<gene>
    <name evidence="2" type="ORF">ABII15_36825</name>
</gene>
<dbReference type="EMBL" id="CP159534">
    <property type="protein sequence ID" value="XCJ75201.1"/>
    <property type="molecule type" value="Genomic_DNA"/>
</dbReference>
<proteinExistence type="predicted"/>
<accession>A0AAU8J5L8</accession>
<name>A0AAU8J5L8_9ACTN</name>
<feature type="region of interest" description="Disordered" evidence="1">
    <location>
        <begin position="124"/>
        <end position="163"/>
    </location>
</feature>
<evidence type="ECO:0000313" key="2">
    <source>
        <dbReference type="EMBL" id="XCJ75201.1"/>
    </source>
</evidence>
<evidence type="ECO:0000256" key="1">
    <source>
        <dbReference type="SAM" id="MobiDB-lite"/>
    </source>
</evidence>
<protein>
    <submittedName>
        <fullName evidence="2">Pep a2</fullName>
    </submittedName>
</protein>
<dbReference type="RefSeq" id="WP_353946636.1">
    <property type="nucleotide sequence ID" value="NZ_CP159534.1"/>
</dbReference>
<dbReference type="AlphaFoldDB" id="A0AAU8J5L8"/>
<dbReference type="KEGG" id="stac:ABII15_36825"/>